<feature type="transmembrane region" description="Helical" evidence="1">
    <location>
        <begin position="129"/>
        <end position="148"/>
    </location>
</feature>
<proteinExistence type="predicted"/>
<evidence type="ECO:0000313" key="3">
    <source>
        <dbReference type="EMBL" id="MDP2492203.1"/>
    </source>
</evidence>
<dbReference type="PANTHER" id="PTHR37422:SF13">
    <property type="entry name" value="LIPOPOLYSACCHARIDE BIOSYNTHESIS PROTEIN PA4999-RELATED"/>
    <property type="match status" value="1"/>
</dbReference>
<keyword evidence="1" id="KW-1133">Transmembrane helix</keyword>
<dbReference type="InterPro" id="IPR000595">
    <property type="entry name" value="cNMP-bd_dom"/>
</dbReference>
<feature type="transmembrane region" description="Helical" evidence="1">
    <location>
        <begin position="392"/>
        <end position="410"/>
    </location>
</feature>
<feature type="transmembrane region" description="Helical" evidence="1">
    <location>
        <begin position="223"/>
        <end position="240"/>
    </location>
</feature>
<evidence type="ECO:0000259" key="2">
    <source>
        <dbReference type="PROSITE" id="PS50042"/>
    </source>
</evidence>
<evidence type="ECO:0000313" key="4">
    <source>
        <dbReference type="Proteomes" id="UP001177883"/>
    </source>
</evidence>
<feature type="transmembrane region" description="Helical" evidence="1">
    <location>
        <begin position="271"/>
        <end position="290"/>
    </location>
</feature>
<dbReference type="InterPro" id="IPR051533">
    <property type="entry name" value="WaaL-like"/>
</dbReference>
<reference evidence="3" key="1">
    <citation type="submission" date="2023-07" db="EMBL/GenBank/DDBJ databases">
        <title>Genome content predicts the carbon catabolic preferences of heterotrophic bacteria.</title>
        <authorList>
            <person name="Gralka M."/>
        </authorList>
    </citation>
    <scope>NUCLEOTIDE SEQUENCE</scope>
    <source>
        <strain evidence="3">6E03</strain>
    </source>
</reference>
<evidence type="ECO:0000256" key="1">
    <source>
        <dbReference type="SAM" id="Phobius"/>
    </source>
</evidence>
<feature type="transmembrane region" description="Helical" evidence="1">
    <location>
        <begin position="42"/>
        <end position="60"/>
    </location>
</feature>
<feature type="transmembrane region" description="Helical" evidence="1">
    <location>
        <begin position="422"/>
        <end position="437"/>
    </location>
</feature>
<feature type="transmembrane region" description="Helical" evidence="1">
    <location>
        <begin position="97"/>
        <end position="117"/>
    </location>
</feature>
<feature type="transmembrane region" description="Helical" evidence="1">
    <location>
        <begin position="246"/>
        <end position="264"/>
    </location>
</feature>
<feature type="transmembrane region" description="Helical" evidence="1">
    <location>
        <begin position="66"/>
        <end position="85"/>
    </location>
</feature>
<accession>A0ABD5AGP1</accession>
<dbReference type="PANTHER" id="PTHR37422">
    <property type="entry name" value="TEICHURONIC ACID BIOSYNTHESIS PROTEIN TUAE"/>
    <property type="match status" value="1"/>
</dbReference>
<dbReference type="EMBL" id="JAUYVK010000039">
    <property type="protein sequence ID" value="MDP2492203.1"/>
    <property type="molecule type" value="Genomic_DNA"/>
</dbReference>
<sequence>MKFLKILKRKEKKDLVELVILQWIILQNNIEEYVMVLNKKTAALSFVLLSLAFFPTYLFTSSNSTGQQFFFVTYLMLLLCSNFLYFRKEYYYPKKEVLTVFITSAFIIITTLSKLSSLDLGGFVNHFRFVFYSLVLLLTFNLCCRLNINSKSVLSVFYIFLISCVIFTLVHIYKPELVAFINPREAYSFRGISIGGPFVWSYIFAFVILPIFFYFMTLLASEFKFRYAICSFLCLGLILLSQSKAAYLSIFTCYFLFSIIFIYYRLVGYKNVILSSVFIFLIILLIFQNYSHELNTVSTALETLQDGGVDSSTAGRLRQITSVLAILDGTDLSTTFFGVTGETLIIENAYFSYLQDYGLFGLLGLLFFMFALFVISFSNLKNSIVNFKADTKLIALNISFFMMVISIPIFSLGSSPIDANKSSYYLFIYWAIVLAVKKERYYNA</sequence>
<dbReference type="RefSeq" id="WP_133151846.1">
    <property type="nucleotide sequence ID" value="NZ_JAUYVK010000039.1"/>
</dbReference>
<feature type="transmembrane region" description="Helical" evidence="1">
    <location>
        <begin position="155"/>
        <end position="174"/>
    </location>
</feature>
<name>A0ABD5AGP1_VIBSP</name>
<protein>
    <recommendedName>
        <fullName evidence="2">Cyclic nucleotide-binding domain-containing protein</fullName>
    </recommendedName>
</protein>
<feature type="transmembrane region" description="Helical" evidence="1">
    <location>
        <begin position="194"/>
        <end position="216"/>
    </location>
</feature>
<feature type="transmembrane region" description="Helical" evidence="1">
    <location>
        <begin position="357"/>
        <end position="380"/>
    </location>
</feature>
<comment type="caution">
    <text evidence="3">The sequence shown here is derived from an EMBL/GenBank/DDBJ whole genome shotgun (WGS) entry which is preliminary data.</text>
</comment>
<keyword evidence="1" id="KW-0812">Transmembrane</keyword>
<keyword evidence="1" id="KW-0472">Membrane</keyword>
<dbReference type="AlphaFoldDB" id="A0ABD5AGP1"/>
<dbReference type="Proteomes" id="UP001177883">
    <property type="component" value="Unassembled WGS sequence"/>
</dbReference>
<organism evidence="3 4">
    <name type="scientific">Vibrio splendidus</name>
    <dbReference type="NCBI Taxonomy" id="29497"/>
    <lineage>
        <taxon>Bacteria</taxon>
        <taxon>Pseudomonadati</taxon>
        <taxon>Pseudomonadota</taxon>
        <taxon>Gammaproteobacteria</taxon>
        <taxon>Vibrionales</taxon>
        <taxon>Vibrionaceae</taxon>
        <taxon>Vibrio</taxon>
    </lineage>
</organism>
<feature type="domain" description="Cyclic nucleotide-binding" evidence="2">
    <location>
        <begin position="326"/>
        <end position="405"/>
    </location>
</feature>
<dbReference type="PROSITE" id="PS50042">
    <property type="entry name" value="CNMP_BINDING_3"/>
    <property type="match status" value="1"/>
</dbReference>
<gene>
    <name evidence="3" type="ORF">Q8W38_22875</name>
</gene>